<proteinExistence type="predicted"/>
<organism evidence="2 3">
    <name type="scientific">Dorcoceras hygrometricum</name>
    <dbReference type="NCBI Taxonomy" id="472368"/>
    <lineage>
        <taxon>Eukaryota</taxon>
        <taxon>Viridiplantae</taxon>
        <taxon>Streptophyta</taxon>
        <taxon>Embryophyta</taxon>
        <taxon>Tracheophyta</taxon>
        <taxon>Spermatophyta</taxon>
        <taxon>Magnoliopsida</taxon>
        <taxon>eudicotyledons</taxon>
        <taxon>Gunneridae</taxon>
        <taxon>Pentapetalae</taxon>
        <taxon>asterids</taxon>
        <taxon>lamiids</taxon>
        <taxon>Lamiales</taxon>
        <taxon>Gesneriaceae</taxon>
        <taxon>Didymocarpoideae</taxon>
        <taxon>Trichosporeae</taxon>
        <taxon>Loxocarpinae</taxon>
        <taxon>Dorcoceras</taxon>
    </lineage>
</organism>
<dbReference type="EMBL" id="KV005783">
    <property type="protein sequence ID" value="KZV33472.1"/>
    <property type="molecule type" value="Genomic_DNA"/>
</dbReference>
<name>A0A2Z7BGI0_9LAMI</name>
<accession>A0A2Z7BGI0</accession>
<keyword evidence="1" id="KW-0732">Signal</keyword>
<evidence type="ECO:0000313" key="2">
    <source>
        <dbReference type="EMBL" id="KZV33472.1"/>
    </source>
</evidence>
<feature type="signal peptide" evidence="1">
    <location>
        <begin position="1"/>
        <end position="24"/>
    </location>
</feature>
<keyword evidence="3" id="KW-1185">Reference proteome</keyword>
<evidence type="ECO:0000313" key="3">
    <source>
        <dbReference type="Proteomes" id="UP000250235"/>
    </source>
</evidence>
<protein>
    <submittedName>
        <fullName evidence="2">Uncharacterized protein</fullName>
    </submittedName>
</protein>
<dbReference type="AlphaFoldDB" id="A0A2Z7BGI0"/>
<dbReference type="Proteomes" id="UP000250235">
    <property type="component" value="Unassembled WGS sequence"/>
</dbReference>
<reference evidence="2 3" key="1">
    <citation type="journal article" date="2015" name="Proc. Natl. Acad. Sci. U.S.A.">
        <title>The resurrection genome of Boea hygrometrica: A blueprint for survival of dehydration.</title>
        <authorList>
            <person name="Xiao L."/>
            <person name="Yang G."/>
            <person name="Zhang L."/>
            <person name="Yang X."/>
            <person name="Zhao S."/>
            <person name="Ji Z."/>
            <person name="Zhou Q."/>
            <person name="Hu M."/>
            <person name="Wang Y."/>
            <person name="Chen M."/>
            <person name="Xu Y."/>
            <person name="Jin H."/>
            <person name="Xiao X."/>
            <person name="Hu G."/>
            <person name="Bao F."/>
            <person name="Hu Y."/>
            <person name="Wan P."/>
            <person name="Li L."/>
            <person name="Deng X."/>
            <person name="Kuang T."/>
            <person name="Xiang C."/>
            <person name="Zhu J.K."/>
            <person name="Oliver M.J."/>
            <person name="He Y."/>
        </authorList>
    </citation>
    <scope>NUCLEOTIDE SEQUENCE [LARGE SCALE GENOMIC DNA]</scope>
    <source>
        <strain evidence="3">cv. XS01</strain>
    </source>
</reference>
<gene>
    <name evidence="2" type="ORF">F511_12986</name>
</gene>
<feature type="chain" id="PRO_5016444460" evidence="1">
    <location>
        <begin position="25"/>
        <end position="65"/>
    </location>
</feature>
<sequence>MTPSRVGIRFLGLFVVVIVIQNQGYECERRYHTLISLLGFVSPHASSGYLAGRGDNPVGGAPGGG</sequence>
<evidence type="ECO:0000256" key="1">
    <source>
        <dbReference type="SAM" id="SignalP"/>
    </source>
</evidence>